<dbReference type="Proteomes" id="UP000095286">
    <property type="component" value="Unplaced"/>
</dbReference>
<accession>A0AC35TT99</accession>
<reference evidence="2" key="1">
    <citation type="submission" date="2016-11" db="UniProtKB">
        <authorList>
            <consortium name="WormBaseParasite"/>
        </authorList>
    </citation>
    <scope>IDENTIFICATION</scope>
    <source>
        <strain evidence="2">KR3021</strain>
    </source>
</reference>
<evidence type="ECO:0000313" key="2">
    <source>
        <dbReference type="WBParaSite" id="RSKR_0000377000.1"/>
    </source>
</evidence>
<dbReference type="WBParaSite" id="RSKR_0000377000.1">
    <property type="protein sequence ID" value="RSKR_0000377000.1"/>
    <property type="gene ID" value="RSKR_0000377000"/>
</dbReference>
<protein>
    <submittedName>
        <fullName evidence="2">TPR_REGION domain-containing protein</fullName>
    </submittedName>
</protein>
<evidence type="ECO:0000313" key="1">
    <source>
        <dbReference type="Proteomes" id="UP000095286"/>
    </source>
</evidence>
<organism evidence="1 2">
    <name type="scientific">Rhabditophanes sp. KR3021</name>
    <dbReference type="NCBI Taxonomy" id="114890"/>
    <lineage>
        <taxon>Eukaryota</taxon>
        <taxon>Metazoa</taxon>
        <taxon>Ecdysozoa</taxon>
        <taxon>Nematoda</taxon>
        <taxon>Chromadorea</taxon>
        <taxon>Rhabditida</taxon>
        <taxon>Tylenchina</taxon>
        <taxon>Panagrolaimomorpha</taxon>
        <taxon>Strongyloidoidea</taxon>
        <taxon>Alloionematidae</taxon>
        <taxon>Rhabditophanes</taxon>
    </lineage>
</organism>
<name>A0AC35TT99_9BILA</name>
<sequence>MATPTAAAVVNPVPPIIENVELSLRDGSFASLPRSPYKIAIYFLIECLDAVCSESPSEERTKNIFDQTSAFINYLLPLPDMTYPTLAVLVQRYVYDDIIKALFFRRVQGVTVLGEEFALLSDFGLQKSKKEFKIFKNCSIIGYFLKALRFTEVLATPDQDFTMKRKFKEYAKMDIIPFKAHYCLDNYVKGSKATLLKFLKSFVEMSATYPNIYPAYYTFERDQYLYEVISHSCVDKYVTRQIELLQFHPSKALDHDSMNEIMNLLKVDYEGVTKIYYLLILNNIRGKNFVEAEHYIHQYFPTDNDVIVELKTSVPQPTLSEKKPFINSAIILSRLYRKRNAKRKCLSLIDEGLAQSHATRDSVATRACTLEKIMISEMDDDEVEGDMDAEVTYHRKFRDDSLDVFHVAKDGVPLSGMDEKVALEKTITELDEKYPMLNCPEFNFVINSFDKGILAACLAKEHDSVDAEAYFKQMAKQFLYIKSIQWVKKGKYRTLVNVIFEKILAADFGPDRFMQQKLLKDAVLVAMSSLAIEKGYFNEGIHKAGLVTDSMESPFRGLPKICTAIQSYAVANIAYCCAYQGLPDQAFKIIEKYADNFPDETVDDSYLHIQLAEALVTFDTNFFGGKWAELRDNLDAIRFSSNFEHDIRLAIFDCCVNDIGTAITRINQVITKLSPKSSTTFEFIRALMVQGQMYLHIENYELAIVSFNKALDMAQEHGLRNIRTMIARRIAGYYIKIGQLDDAGAILIANRGHIEAELPILEQALYYCMMFIHANTLDLKDGEKFLLSAECVLSPAKYPLILKKVLNDLLEFRSKNATNSTMPDFTELREKIKSLEIPDDVNVSYYLV</sequence>
<proteinExistence type="predicted"/>